<keyword evidence="15" id="KW-1185">Reference proteome</keyword>
<dbReference type="Pfam" id="PF00912">
    <property type="entry name" value="Transgly"/>
    <property type="match status" value="1"/>
</dbReference>
<dbReference type="AlphaFoldDB" id="A0A3M6Q678"/>
<evidence type="ECO:0000256" key="3">
    <source>
        <dbReference type="ARBA" id="ARBA00022676"/>
    </source>
</evidence>
<keyword evidence="9 12" id="KW-0472">Membrane</keyword>
<dbReference type="SUPFAM" id="SSF53955">
    <property type="entry name" value="Lysozyme-like"/>
    <property type="match status" value="1"/>
</dbReference>
<dbReference type="InterPro" id="IPR023346">
    <property type="entry name" value="Lysozyme-like_dom_sf"/>
</dbReference>
<protein>
    <submittedName>
        <fullName evidence="14">Monofunctional biosynthetic peptidoglycan transglycosylase</fullName>
    </submittedName>
</protein>
<evidence type="ECO:0000256" key="6">
    <source>
        <dbReference type="ARBA" id="ARBA00022960"/>
    </source>
</evidence>
<evidence type="ECO:0000256" key="1">
    <source>
        <dbReference type="ARBA" id="ARBA00022475"/>
    </source>
</evidence>
<reference evidence="14 15" key="1">
    <citation type="submission" date="2018-10" db="EMBL/GenBank/DDBJ databases">
        <title>Comamonadaceae CDC group NO-1 genome sequencing and assembly.</title>
        <authorList>
            <person name="Bernier A.-M."/>
            <person name="Bernard K."/>
        </authorList>
    </citation>
    <scope>NUCLEOTIDE SEQUENCE [LARGE SCALE GENOMIC DNA]</scope>
    <source>
        <strain evidence="14 15">NML161473</strain>
    </source>
</reference>
<name>A0A3M6Q678_9BURK</name>
<evidence type="ECO:0000256" key="10">
    <source>
        <dbReference type="ARBA" id="ARBA00023316"/>
    </source>
</evidence>
<dbReference type="InterPro" id="IPR036950">
    <property type="entry name" value="PBP_transglycosylase"/>
</dbReference>
<evidence type="ECO:0000256" key="9">
    <source>
        <dbReference type="ARBA" id="ARBA00023136"/>
    </source>
</evidence>
<dbReference type="GO" id="GO:0016763">
    <property type="term" value="F:pentosyltransferase activity"/>
    <property type="evidence" value="ECO:0007669"/>
    <property type="project" value="InterPro"/>
</dbReference>
<dbReference type="Proteomes" id="UP000267035">
    <property type="component" value="Unassembled WGS sequence"/>
</dbReference>
<feature type="transmembrane region" description="Helical" evidence="12">
    <location>
        <begin position="12"/>
        <end position="36"/>
    </location>
</feature>
<dbReference type="GO" id="GO:0009274">
    <property type="term" value="C:peptidoglycan-based cell wall"/>
    <property type="evidence" value="ECO:0007669"/>
    <property type="project" value="InterPro"/>
</dbReference>
<dbReference type="EMBL" id="RDQL01000011">
    <property type="protein sequence ID" value="RMW98693.1"/>
    <property type="molecule type" value="Genomic_DNA"/>
</dbReference>
<dbReference type="PANTHER" id="PTHR30400">
    <property type="entry name" value="MONOFUNCTIONAL BIOSYNTHETIC PEPTIDOGLYCAN TRANSGLYCOSYLASE"/>
    <property type="match status" value="1"/>
</dbReference>
<dbReference type="GO" id="GO:0071555">
    <property type="term" value="P:cell wall organization"/>
    <property type="evidence" value="ECO:0007669"/>
    <property type="project" value="UniProtKB-KW"/>
</dbReference>
<evidence type="ECO:0000256" key="2">
    <source>
        <dbReference type="ARBA" id="ARBA00022519"/>
    </source>
</evidence>
<organism evidence="14 15">
    <name type="scientific">Allofranklinella schreckenbergeri</name>
    <dbReference type="NCBI Taxonomy" id="1076744"/>
    <lineage>
        <taxon>Bacteria</taxon>
        <taxon>Pseudomonadati</taxon>
        <taxon>Pseudomonadota</taxon>
        <taxon>Betaproteobacteria</taxon>
        <taxon>Burkholderiales</taxon>
        <taxon>Comamonadaceae</taxon>
        <taxon>Allofranklinella</taxon>
    </lineage>
</organism>
<evidence type="ECO:0000259" key="13">
    <source>
        <dbReference type="Pfam" id="PF00912"/>
    </source>
</evidence>
<evidence type="ECO:0000256" key="7">
    <source>
        <dbReference type="ARBA" id="ARBA00022984"/>
    </source>
</evidence>
<evidence type="ECO:0000256" key="8">
    <source>
        <dbReference type="ARBA" id="ARBA00022989"/>
    </source>
</evidence>
<keyword evidence="6" id="KW-0133">Cell shape</keyword>
<keyword evidence="5 12" id="KW-0812">Transmembrane</keyword>
<dbReference type="GO" id="GO:0016020">
    <property type="term" value="C:membrane"/>
    <property type="evidence" value="ECO:0007669"/>
    <property type="project" value="InterPro"/>
</dbReference>
<dbReference type="GO" id="GO:0008360">
    <property type="term" value="P:regulation of cell shape"/>
    <property type="evidence" value="ECO:0007669"/>
    <property type="project" value="UniProtKB-KW"/>
</dbReference>
<evidence type="ECO:0000256" key="11">
    <source>
        <dbReference type="SAM" id="MobiDB-lite"/>
    </source>
</evidence>
<keyword evidence="7" id="KW-0573">Peptidoglycan synthesis</keyword>
<keyword evidence="8 12" id="KW-1133">Transmembrane helix</keyword>
<comment type="caution">
    <text evidence="14">The sequence shown here is derived from an EMBL/GenBank/DDBJ whole genome shotgun (WGS) entry which is preliminary data.</text>
</comment>
<feature type="domain" description="Glycosyl transferase family 51" evidence="13">
    <location>
        <begin position="70"/>
        <end position="213"/>
    </location>
</feature>
<feature type="region of interest" description="Disordered" evidence="11">
    <location>
        <begin position="217"/>
        <end position="237"/>
    </location>
</feature>
<keyword evidence="1" id="KW-1003">Cell membrane</keyword>
<evidence type="ECO:0000256" key="5">
    <source>
        <dbReference type="ARBA" id="ARBA00022692"/>
    </source>
</evidence>
<keyword evidence="10" id="KW-0961">Cell wall biogenesis/degradation</keyword>
<evidence type="ECO:0000256" key="12">
    <source>
        <dbReference type="SAM" id="Phobius"/>
    </source>
</evidence>
<dbReference type="PANTHER" id="PTHR30400:SF0">
    <property type="entry name" value="BIOSYNTHETIC PEPTIDOGLYCAN TRANSGLYCOSYLASE"/>
    <property type="match status" value="1"/>
</dbReference>
<keyword evidence="3" id="KW-0328">Glycosyltransferase</keyword>
<evidence type="ECO:0000313" key="15">
    <source>
        <dbReference type="Proteomes" id="UP000267035"/>
    </source>
</evidence>
<feature type="compositionally biased region" description="Polar residues" evidence="11">
    <location>
        <begin position="217"/>
        <end position="229"/>
    </location>
</feature>
<keyword evidence="2" id="KW-0997">Cell inner membrane</keyword>
<dbReference type="Gene3D" id="1.10.3810.10">
    <property type="entry name" value="Biosynthetic peptidoglycan transglycosylase-like"/>
    <property type="match status" value="1"/>
</dbReference>
<dbReference type="GO" id="GO:0009252">
    <property type="term" value="P:peptidoglycan biosynthetic process"/>
    <property type="evidence" value="ECO:0007669"/>
    <property type="project" value="UniProtKB-KW"/>
</dbReference>
<proteinExistence type="predicted"/>
<evidence type="ECO:0000256" key="4">
    <source>
        <dbReference type="ARBA" id="ARBA00022679"/>
    </source>
</evidence>
<dbReference type="InterPro" id="IPR011812">
    <property type="entry name" value="Pep_trsgly"/>
</dbReference>
<gene>
    <name evidence="14" type="ORF">EBQ25_09020</name>
</gene>
<dbReference type="NCBIfam" id="TIGR02070">
    <property type="entry name" value="mono_pep_trsgly"/>
    <property type="match status" value="1"/>
</dbReference>
<sequence>MHTALRWLGRWLALLLLCGLSLQIVFLLSIFSLRLWQPPSTSFQRSAVWEKLRQAASATAADAASMPVWRHQPVASAQIADHARKAVIASEDNHFFTHSGVDWQAVQRAWREGEAGGRVRGGSTITQQLAKNLYLSRERNLLRKGQELALTWMLEAALDKPRILDLYLNHVEWGDALYGIEAAAQHYFAIPAQRLSARQAAQLAVLLPQPRALGRQLSGQLRGQPSAQPSGRGGGRYVQQRARVIEQRMAAMR</sequence>
<evidence type="ECO:0000313" key="14">
    <source>
        <dbReference type="EMBL" id="RMW98693.1"/>
    </source>
</evidence>
<dbReference type="InterPro" id="IPR001264">
    <property type="entry name" value="Glyco_trans_51"/>
</dbReference>
<keyword evidence="4" id="KW-0808">Transferase</keyword>
<accession>A0A3M6Q678</accession>